<comment type="caution">
    <text evidence="1">The sequence shown here is derived from an EMBL/GenBank/DDBJ whole genome shotgun (WGS) entry which is preliminary data.</text>
</comment>
<proteinExistence type="predicted"/>
<dbReference type="Proteomes" id="UP001233999">
    <property type="component" value="Unassembled WGS sequence"/>
</dbReference>
<organism evidence="1 2">
    <name type="scientific">Diploptera punctata</name>
    <name type="common">Pacific beetle cockroach</name>
    <dbReference type="NCBI Taxonomy" id="6984"/>
    <lineage>
        <taxon>Eukaryota</taxon>
        <taxon>Metazoa</taxon>
        <taxon>Ecdysozoa</taxon>
        <taxon>Arthropoda</taxon>
        <taxon>Hexapoda</taxon>
        <taxon>Insecta</taxon>
        <taxon>Pterygota</taxon>
        <taxon>Neoptera</taxon>
        <taxon>Polyneoptera</taxon>
        <taxon>Dictyoptera</taxon>
        <taxon>Blattodea</taxon>
        <taxon>Blaberoidea</taxon>
        <taxon>Blaberidae</taxon>
        <taxon>Diplopterinae</taxon>
        <taxon>Diploptera</taxon>
    </lineage>
</organism>
<protein>
    <submittedName>
        <fullName evidence="1">Uncharacterized protein</fullName>
    </submittedName>
</protein>
<feature type="non-terminal residue" evidence="1">
    <location>
        <position position="1"/>
    </location>
</feature>
<reference evidence="1" key="2">
    <citation type="submission" date="2023-05" db="EMBL/GenBank/DDBJ databases">
        <authorList>
            <person name="Fouks B."/>
        </authorList>
    </citation>
    <scope>NUCLEOTIDE SEQUENCE</scope>
    <source>
        <strain evidence="1">Stay&amp;Tobe</strain>
        <tissue evidence="1">Testes</tissue>
    </source>
</reference>
<evidence type="ECO:0000313" key="1">
    <source>
        <dbReference type="EMBL" id="KAJ9587296.1"/>
    </source>
</evidence>
<dbReference type="EMBL" id="JASPKZ010006458">
    <property type="protein sequence ID" value="KAJ9587296.1"/>
    <property type="molecule type" value="Genomic_DNA"/>
</dbReference>
<keyword evidence="2" id="KW-1185">Reference proteome</keyword>
<accession>A0AAD7ZVQ5</accession>
<name>A0AAD7ZVQ5_DIPPU</name>
<feature type="non-terminal residue" evidence="1">
    <location>
        <position position="71"/>
    </location>
</feature>
<evidence type="ECO:0000313" key="2">
    <source>
        <dbReference type="Proteomes" id="UP001233999"/>
    </source>
</evidence>
<dbReference type="AlphaFoldDB" id="A0AAD7ZVQ5"/>
<gene>
    <name evidence="1" type="ORF">L9F63_019187</name>
</gene>
<reference evidence="1" key="1">
    <citation type="journal article" date="2023" name="IScience">
        <title>Live-bearing cockroach genome reveals convergent evolutionary mechanisms linked to viviparity in insects and beyond.</title>
        <authorList>
            <person name="Fouks B."/>
            <person name="Harrison M.C."/>
            <person name="Mikhailova A.A."/>
            <person name="Marchal E."/>
            <person name="English S."/>
            <person name="Carruthers M."/>
            <person name="Jennings E.C."/>
            <person name="Chiamaka E.L."/>
            <person name="Frigard R.A."/>
            <person name="Pippel M."/>
            <person name="Attardo G.M."/>
            <person name="Benoit J.B."/>
            <person name="Bornberg-Bauer E."/>
            <person name="Tobe S.S."/>
        </authorList>
    </citation>
    <scope>NUCLEOTIDE SEQUENCE</scope>
    <source>
        <strain evidence="1">Stay&amp;Tobe</strain>
    </source>
</reference>
<sequence>ACTKLHTVSFMKPVHEKSDQNFCLVHVSGHCVAFFIKMGPHKLSYEGSTIEQNTIDRNLIYKVSLIRSTLV</sequence>